<dbReference type="InterPro" id="IPR027417">
    <property type="entry name" value="P-loop_NTPase"/>
</dbReference>
<dbReference type="Gene3D" id="3.40.50.300">
    <property type="entry name" value="P-loop containing nucleotide triphosphate hydrolases"/>
    <property type="match status" value="1"/>
</dbReference>
<dbReference type="AlphaFoldDB" id="A0A645H9T9"/>
<evidence type="ECO:0000313" key="1">
    <source>
        <dbReference type="EMBL" id="MPN35286.1"/>
    </source>
</evidence>
<dbReference type="PANTHER" id="PTHR41259">
    <property type="entry name" value="DOUBLE-STRAND BREAK REPAIR RAD50 ATPASE, PUTATIVE-RELATED"/>
    <property type="match status" value="1"/>
</dbReference>
<dbReference type="EMBL" id="VSSQ01088773">
    <property type="protein sequence ID" value="MPN35286.1"/>
    <property type="molecule type" value="Genomic_DNA"/>
</dbReference>
<reference evidence="1" key="1">
    <citation type="submission" date="2019-08" db="EMBL/GenBank/DDBJ databases">
        <authorList>
            <person name="Kucharzyk K."/>
            <person name="Murdoch R.W."/>
            <person name="Higgins S."/>
            <person name="Loffler F."/>
        </authorList>
    </citation>
    <scope>NUCLEOTIDE SEQUENCE</scope>
</reference>
<gene>
    <name evidence="1" type="ORF">SDC9_182783</name>
</gene>
<name>A0A645H9T9_9ZZZZ</name>
<proteinExistence type="predicted"/>
<organism evidence="1">
    <name type="scientific">bioreactor metagenome</name>
    <dbReference type="NCBI Taxonomy" id="1076179"/>
    <lineage>
        <taxon>unclassified sequences</taxon>
        <taxon>metagenomes</taxon>
        <taxon>ecological metagenomes</taxon>
    </lineage>
</organism>
<sequence length="104" mass="11737">MVEDGNQRQLFEWGYLSGGTVDQAYLALRLAITDLISSPAQPLPLFLDDIFTQYDDARAREGLNFLKEHTCARPVPLQTVLFTCHGRIRDWASLMPEVTVLDLA</sequence>
<dbReference type="PANTHER" id="PTHR41259:SF1">
    <property type="entry name" value="DOUBLE-STRAND BREAK REPAIR RAD50 ATPASE, PUTATIVE-RELATED"/>
    <property type="match status" value="1"/>
</dbReference>
<dbReference type="SUPFAM" id="SSF52540">
    <property type="entry name" value="P-loop containing nucleoside triphosphate hydrolases"/>
    <property type="match status" value="1"/>
</dbReference>
<evidence type="ECO:0008006" key="2">
    <source>
        <dbReference type="Google" id="ProtNLM"/>
    </source>
</evidence>
<accession>A0A645H9T9</accession>
<comment type="caution">
    <text evidence="1">The sequence shown here is derived from an EMBL/GenBank/DDBJ whole genome shotgun (WGS) entry which is preliminary data.</text>
</comment>
<protein>
    <recommendedName>
        <fullName evidence="2">DNA replication and repair protein RecF</fullName>
    </recommendedName>
</protein>